<sequence>MTNKKLITNGKIIALERIIPEGSVSLCDGVITGVYEGIGRLPEPDETVIDAGGKYISPGFLDIHVHGGGGYAFLGSSVDDVISCSKVHMSHGTTSMVATVSSASNELTRESIENIREATSKMTKSPEILGVHLEGPYFAMSQKGAQAAEQVRNPIKEEYMNIVASFDNILRWSLAPELPGALEMAKELTKRGIRLSIGHSDALFDETIKAYECGFTTVTHLYSCTSTVRRINAYRYAGIIEAAYLIDDMTVEIIADGKHLPASLLKLIYKIKGPDRICLVTDAIDVAGLKDVKGERYSQTSGSNIIIEDDVAKLPDRSAFAGSVATTDRLVRTMIKLADVPLYQAVKMMSATPAKNIGRFSTKGSLSIGKDADIIIFDDDINISTVIVGGEVTFEKN</sequence>
<dbReference type="InterPro" id="IPR011059">
    <property type="entry name" value="Metal-dep_hydrolase_composite"/>
</dbReference>
<dbReference type="InterPro" id="IPR003764">
    <property type="entry name" value="GlcNAc_6-P_deAcase"/>
</dbReference>
<feature type="domain" description="Amidohydrolase-related" evidence="8">
    <location>
        <begin position="55"/>
        <end position="392"/>
    </location>
</feature>
<dbReference type="PANTHER" id="PTHR11113">
    <property type="entry name" value="N-ACETYLGLUCOSAMINE-6-PHOSPHATE DEACETYLASE"/>
    <property type="match status" value="1"/>
</dbReference>
<organism evidence="9 10">
    <name type="scientific">Candidatus Sediminicultor quintus</name>
    <dbReference type="NCBI Taxonomy" id="1797291"/>
    <lineage>
        <taxon>Bacteria</taxon>
        <taxon>Pseudomonadati</taxon>
        <taxon>Atribacterota</taxon>
        <taxon>Candidatus Phoenicimicrobiia</taxon>
        <taxon>Candidatus Pheonicimicrobiales</taxon>
        <taxon>Candidatus Phoenicimicrobiaceae</taxon>
        <taxon>Candidatus Sediminicultor</taxon>
    </lineage>
</organism>
<dbReference type="GO" id="GO:0046872">
    <property type="term" value="F:metal ion binding"/>
    <property type="evidence" value="ECO:0007669"/>
    <property type="project" value="UniProtKB-KW"/>
</dbReference>
<dbReference type="STRING" id="1797291.A2V47_05860"/>
<comment type="cofactor">
    <cofactor evidence="7">
        <name>a divalent metal cation</name>
        <dbReference type="ChEBI" id="CHEBI:60240"/>
    </cofactor>
    <text evidence="7">Binds 1 divalent metal cation per subunit.</text>
</comment>
<keyword evidence="2 7" id="KW-0479">Metal-binding</keyword>
<evidence type="ECO:0000256" key="2">
    <source>
        <dbReference type="ARBA" id="ARBA00022723"/>
    </source>
</evidence>
<dbReference type="Gene3D" id="3.20.20.140">
    <property type="entry name" value="Metal-dependent hydrolases"/>
    <property type="match status" value="1"/>
</dbReference>
<dbReference type="SUPFAM" id="SSF51338">
    <property type="entry name" value="Composite domain of metallo-dependent hydrolases"/>
    <property type="match status" value="1"/>
</dbReference>
<evidence type="ECO:0000256" key="4">
    <source>
        <dbReference type="ARBA" id="ARBA00023277"/>
    </source>
</evidence>
<keyword evidence="4 5" id="KW-0119">Carbohydrate metabolism</keyword>
<feature type="binding site" evidence="7">
    <location>
        <position position="199"/>
    </location>
    <ligand>
        <name>Zn(2+)</name>
        <dbReference type="ChEBI" id="CHEBI:29105"/>
    </ligand>
</feature>
<name>A0A1F5AEI6_9BACT</name>
<evidence type="ECO:0000256" key="6">
    <source>
        <dbReference type="PIRSR" id="PIRSR038994-1"/>
    </source>
</evidence>
<dbReference type="EMBL" id="MEYH01000022">
    <property type="protein sequence ID" value="OGD16921.1"/>
    <property type="molecule type" value="Genomic_DNA"/>
</dbReference>
<evidence type="ECO:0000313" key="9">
    <source>
        <dbReference type="EMBL" id="OGD16921.1"/>
    </source>
</evidence>
<dbReference type="Gene3D" id="2.30.40.10">
    <property type="entry name" value="Urease, subunit C, domain 1"/>
    <property type="match status" value="1"/>
</dbReference>
<dbReference type="SUPFAM" id="SSF51556">
    <property type="entry name" value="Metallo-dependent hydrolases"/>
    <property type="match status" value="1"/>
</dbReference>
<proteinExistence type="inferred from homology"/>
<evidence type="ECO:0000256" key="5">
    <source>
        <dbReference type="PIRNR" id="PIRNR038994"/>
    </source>
</evidence>
<feature type="binding site" evidence="7">
    <location>
        <position position="134"/>
    </location>
    <ligand>
        <name>Zn(2+)</name>
        <dbReference type="ChEBI" id="CHEBI:29105"/>
    </ligand>
</feature>
<evidence type="ECO:0000256" key="3">
    <source>
        <dbReference type="ARBA" id="ARBA00022801"/>
    </source>
</evidence>
<reference evidence="9 10" key="1">
    <citation type="journal article" date="2016" name="Nat. Commun.">
        <title>Thousands of microbial genomes shed light on interconnected biogeochemical processes in an aquifer system.</title>
        <authorList>
            <person name="Anantharaman K."/>
            <person name="Brown C.T."/>
            <person name="Hug L.A."/>
            <person name="Sharon I."/>
            <person name="Castelle C.J."/>
            <person name="Probst A.J."/>
            <person name="Thomas B.C."/>
            <person name="Singh A."/>
            <person name="Wilkins M.J."/>
            <person name="Karaoz U."/>
            <person name="Brodie E.L."/>
            <person name="Williams K.H."/>
            <person name="Hubbard S.S."/>
            <person name="Banfield J.F."/>
        </authorList>
    </citation>
    <scope>NUCLEOTIDE SEQUENCE [LARGE SCALE GENOMIC DNA]</scope>
</reference>
<comment type="caution">
    <text evidence="9">The sequence shown here is derived from an EMBL/GenBank/DDBJ whole genome shotgun (WGS) entry which is preliminary data.</text>
</comment>
<dbReference type="AlphaFoldDB" id="A0A1F5AEI6"/>
<accession>A0A1F5AEI6</accession>
<dbReference type="Pfam" id="PF01979">
    <property type="entry name" value="Amidohydro_1"/>
    <property type="match status" value="1"/>
</dbReference>
<evidence type="ECO:0000256" key="1">
    <source>
        <dbReference type="ARBA" id="ARBA00010716"/>
    </source>
</evidence>
<dbReference type="NCBIfam" id="TIGR00221">
    <property type="entry name" value="nagA"/>
    <property type="match status" value="1"/>
</dbReference>
<keyword evidence="3 5" id="KW-0378">Hydrolase</keyword>
<dbReference type="PANTHER" id="PTHR11113:SF14">
    <property type="entry name" value="N-ACETYLGLUCOSAMINE-6-PHOSPHATE DEACETYLASE"/>
    <property type="match status" value="1"/>
</dbReference>
<dbReference type="PIRSF" id="PIRSF038994">
    <property type="entry name" value="NagA"/>
    <property type="match status" value="1"/>
</dbReference>
<dbReference type="GO" id="GO:0006046">
    <property type="term" value="P:N-acetylglucosamine catabolic process"/>
    <property type="evidence" value="ECO:0007669"/>
    <property type="project" value="TreeGrafter"/>
</dbReference>
<evidence type="ECO:0000313" key="10">
    <source>
        <dbReference type="Proteomes" id="UP000177701"/>
    </source>
</evidence>
<dbReference type="Proteomes" id="UP000177701">
    <property type="component" value="Unassembled WGS sequence"/>
</dbReference>
<comment type="similarity">
    <text evidence="1 5">Belongs to the metallo-dependent hydrolases superfamily. NagA family.</text>
</comment>
<feature type="active site" description="Proton donor/acceptor" evidence="6">
    <location>
        <position position="282"/>
    </location>
</feature>
<evidence type="ECO:0000256" key="7">
    <source>
        <dbReference type="PIRSR" id="PIRSR038994-3"/>
    </source>
</evidence>
<dbReference type="GO" id="GO:0008448">
    <property type="term" value="F:N-acetylglucosamine-6-phosphate deacetylase activity"/>
    <property type="evidence" value="ECO:0007669"/>
    <property type="project" value="InterPro"/>
</dbReference>
<dbReference type="InterPro" id="IPR032466">
    <property type="entry name" value="Metal_Hydrolase"/>
</dbReference>
<dbReference type="InterPro" id="IPR006680">
    <property type="entry name" value="Amidohydro-rel"/>
</dbReference>
<protein>
    <submittedName>
        <fullName evidence="9">N-acetylglucosamine-6-phosphate deacetylase</fullName>
    </submittedName>
</protein>
<evidence type="ECO:0000259" key="8">
    <source>
        <dbReference type="Pfam" id="PF01979"/>
    </source>
</evidence>
<gene>
    <name evidence="9" type="ORF">A2V47_05860</name>
</gene>
<feature type="binding site" evidence="7">
    <location>
        <position position="220"/>
    </location>
    <ligand>
        <name>Zn(2+)</name>
        <dbReference type="ChEBI" id="CHEBI:29105"/>
    </ligand>
</feature>